<dbReference type="SUPFAM" id="SSF53335">
    <property type="entry name" value="S-adenosyl-L-methionine-dependent methyltransferases"/>
    <property type="match status" value="1"/>
</dbReference>
<dbReference type="OrthoDB" id="7365827at2"/>
<reference evidence="2 3" key="1">
    <citation type="submission" date="2018-11" db="EMBL/GenBank/DDBJ databases">
        <title>Genome sequencing and assembly of Clostridium tagluense strain A121.</title>
        <authorList>
            <person name="Murakami T."/>
            <person name="Segawa T."/>
            <person name="Shcherbakova V.A."/>
            <person name="Mori H."/>
            <person name="Yoshimura Y."/>
        </authorList>
    </citation>
    <scope>NUCLEOTIDE SEQUENCE [LARGE SCALE GENOMIC DNA]</scope>
    <source>
        <strain evidence="2 3">A121</strain>
    </source>
</reference>
<organism evidence="2 3">
    <name type="scientific">Clostridium tagluense</name>
    <dbReference type="NCBI Taxonomy" id="360422"/>
    <lineage>
        <taxon>Bacteria</taxon>
        <taxon>Bacillati</taxon>
        <taxon>Bacillota</taxon>
        <taxon>Clostridia</taxon>
        <taxon>Eubacteriales</taxon>
        <taxon>Clostridiaceae</taxon>
        <taxon>Clostridium</taxon>
    </lineage>
</organism>
<sequence>MTIKNQKEYFNNTYEKWKEISDEKGSIINKAINILGISEGHSVLDVASGTGVLYSVLKNMHLSNYVALDISENMLKELQQLYPKTKTICDDFDKDMDLEEKFDYILIFNSIPHFENLYIVFSNAKKHLKNGGVFAIIHSKTRNEVKEHHKRIGYNLGREAIPDDDTLYEVVAKYEFREVIVRDDDFFYFSCKN</sequence>
<gene>
    <name evidence="2" type="ORF">Ctaglu_21670</name>
</gene>
<keyword evidence="3" id="KW-1185">Reference proteome</keyword>
<dbReference type="RefSeq" id="WP_125001348.1">
    <property type="nucleotide sequence ID" value="NZ_BHYK01000010.1"/>
</dbReference>
<dbReference type="GO" id="GO:0008757">
    <property type="term" value="F:S-adenosylmethionine-dependent methyltransferase activity"/>
    <property type="evidence" value="ECO:0007669"/>
    <property type="project" value="InterPro"/>
</dbReference>
<evidence type="ECO:0000313" key="2">
    <source>
        <dbReference type="EMBL" id="GCD10544.1"/>
    </source>
</evidence>
<evidence type="ECO:0000313" key="3">
    <source>
        <dbReference type="Proteomes" id="UP000287872"/>
    </source>
</evidence>
<dbReference type="Gene3D" id="3.40.50.150">
    <property type="entry name" value="Vaccinia Virus protein VP39"/>
    <property type="match status" value="1"/>
</dbReference>
<dbReference type="InterPro" id="IPR013216">
    <property type="entry name" value="Methyltransf_11"/>
</dbReference>
<name>A0A401ULZ1_9CLOT</name>
<evidence type="ECO:0000259" key="1">
    <source>
        <dbReference type="Pfam" id="PF08241"/>
    </source>
</evidence>
<dbReference type="CDD" id="cd02440">
    <property type="entry name" value="AdoMet_MTases"/>
    <property type="match status" value="1"/>
</dbReference>
<dbReference type="Pfam" id="PF08241">
    <property type="entry name" value="Methyltransf_11"/>
    <property type="match status" value="1"/>
</dbReference>
<protein>
    <submittedName>
        <fullName evidence="2">AraC family transcriptional regulator</fullName>
    </submittedName>
</protein>
<dbReference type="InterPro" id="IPR029063">
    <property type="entry name" value="SAM-dependent_MTases_sf"/>
</dbReference>
<accession>A0A401ULZ1</accession>
<dbReference type="EMBL" id="BHYK01000010">
    <property type="protein sequence ID" value="GCD10544.1"/>
    <property type="molecule type" value="Genomic_DNA"/>
</dbReference>
<dbReference type="Proteomes" id="UP000287872">
    <property type="component" value="Unassembled WGS sequence"/>
</dbReference>
<proteinExistence type="predicted"/>
<dbReference type="PANTHER" id="PTHR43861">
    <property type="entry name" value="TRANS-ACONITATE 2-METHYLTRANSFERASE-RELATED"/>
    <property type="match status" value="1"/>
</dbReference>
<dbReference type="AlphaFoldDB" id="A0A401ULZ1"/>
<feature type="domain" description="Methyltransferase type 11" evidence="1">
    <location>
        <begin position="44"/>
        <end position="136"/>
    </location>
</feature>
<comment type="caution">
    <text evidence="2">The sequence shown here is derived from an EMBL/GenBank/DDBJ whole genome shotgun (WGS) entry which is preliminary data.</text>
</comment>